<name>A0ABV3K395_STRON</name>
<dbReference type="InterPro" id="IPR001031">
    <property type="entry name" value="Thioesterase"/>
</dbReference>
<comment type="cofactor">
    <cofactor evidence="1">
        <name>pantetheine 4'-phosphate</name>
        <dbReference type="ChEBI" id="CHEBI:47942"/>
    </cofactor>
</comment>
<dbReference type="InterPro" id="IPR032821">
    <property type="entry name" value="PKS_assoc"/>
</dbReference>
<reference evidence="14 15" key="1">
    <citation type="submission" date="2024-06" db="EMBL/GenBank/DDBJ databases">
        <title>The Natural Products Discovery Center: Release of the First 8490 Sequenced Strains for Exploring Actinobacteria Biosynthetic Diversity.</title>
        <authorList>
            <person name="Kalkreuter E."/>
            <person name="Kautsar S.A."/>
            <person name="Yang D."/>
            <person name="Bader C.D."/>
            <person name="Teijaro C.N."/>
            <person name="Fluegel L."/>
            <person name="Davis C.M."/>
            <person name="Simpson J.R."/>
            <person name="Lauterbach L."/>
            <person name="Steele A.D."/>
            <person name="Gui C."/>
            <person name="Meng S."/>
            <person name="Li G."/>
            <person name="Viehrig K."/>
            <person name="Ye F."/>
            <person name="Su P."/>
            <person name="Kiefer A.F."/>
            <person name="Nichols A."/>
            <person name="Cepeda A.J."/>
            <person name="Yan W."/>
            <person name="Fan B."/>
            <person name="Jiang Y."/>
            <person name="Adhikari A."/>
            <person name="Zheng C.-J."/>
            <person name="Schuster L."/>
            <person name="Cowan T.M."/>
            <person name="Smanski M.J."/>
            <person name="Chevrette M.G."/>
            <person name="De Carvalho L.P.S."/>
            <person name="Shen B."/>
        </authorList>
    </citation>
    <scope>NUCLEOTIDE SEQUENCE [LARGE SCALE GENOMIC DNA]</scope>
    <source>
        <strain evidence="14 15">NPDC052347</strain>
    </source>
</reference>
<dbReference type="SUPFAM" id="SSF55048">
    <property type="entry name" value="Probable ACP-binding domain of malonyl-CoA ACP transacylase"/>
    <property type="match status" value="1"/>
</dbReference>
<feature type="region of interest" description="C-terminal hotdog fold" evidence="9">
    <location>
        <begin position="1084"/>
        <end position="1229"/>
    </location>
</feature>
<dbReference type="Pfam" id="PF16197">
    <property type="entry name" value="KAsynt_C_assoc"/>
    <property type="match status" value="1"/>
</dbReference>
<dbReference type="Pfam" id="PF22953">
    <property type="entry name" value="SpnB_Rossmann"/>
    <property type="match status" value="1"/>
</dbReference>
<dbReference type="SMART" id="SM00825">
    <property type="entry name" value="PKS_KS"/>
    <property type="match status" value="1"/>
</dbReference>
<evidence type="ECO:0000256" key="5">
    <source>
        <dbReference type="ARBA" id="ARBA00022679"/>
    </source>
</evidence>
<dbReference type="InterPro" id="IPR014031">
    <property type="entry name" value="Ketoacyl_synth_C"/>
</dbReference>
<evidence type="ECO:0000259" key="13">
    <source>
        <dbReference type="PROSITE" id="PS52019"/>
    </source>
</evidence>
<dbReference type="Pfam" id="PF08990">
    <property type="entry name" value="Docking"/>
    <property type="match status" value="1"/>
</dbReference>
<dbReference type="Pfam" id="PF21089">
    <property type="entry name" value="PKS_DH_N"/>
    <property type="match status" value="1"/>
</dbReference>
<dbReference type="SMART" id="SM00822">
    <property type="entry name" value="PKS_KR"/>
    <property type="match status" value="1"/>
</dbReference>
<dbReference type="InterPro" id="IPR020806">
    <property type="entry name" value="PKS_PP-bd"/>
</dbReference>
<evidence type="ECO:0000256" key="4">
    <source>
        <dbReference type="ARBA" id="ARBA00022553"/>
    </source>
</evidence>
<protein>
    <submittedName>
        <fullName evidence="14">Type I polyketide synthase</fullName>
    </submittedName>
</protein>
<dbReference type="InterPro" id="IPR057326">
    <property type="entry name" value="KR_dom"/>
</dbReference>
<dbReference type="SUPFAM" id="SSF51735">
    <property type="entry name" value="NAD(P)-binding Rossmann-fold domains"/>
    <property type="match status" value="2"/>
</dbReference>
<dbReference type="InterPro" id="IPR042104">
    <property type="entry name" value="PKS_dehydratase_sf"/>
</dbReference>
<dbReference type="Pfam" id="PF00698">
    <property type="entry name" value="Acyl_transf_1"/>
    <property type="match status" value="1"/>
</dbReference>
<dbReference type="InterPro" id="IPR014043">
    <property type="entry name" value="Acyl_transferase_dom"/>
</dbReference>
<dbReference type="CDD" id="cd08956">
    <property type="entry name" value="KR_3_FAS_SDR_x"/>
    <property type="match status" value="1"/>
</dbReference>
<dbReference type="SUPFAM" id="SSF53474">
    <property type="entry name" value="alpha/beta-Hydrolases"/>
    <property type="match status" value="1"/>
</dbReference>
<keyword evidence="8" id="KW-0012">Acyltransferase</keyword>
<dbReference type="Pfam" id="PF00109">
    <property type="entry name" value="ketoacyl-synt"/>
    <property type="match status" value="1"/>
</dbReference>
<feature type="domain" description="Carrier" evidence="11">
    <location>
        <begin position="1712"/>
        <end position="1787"/>
    </location>
</feature>
<dbReference type="Pfam" id="PF08659">
    <property type="entry name" value="KR"/>
    <property type="match status" value="1"/>
</dbReference>
<dbReference type="SMART" id="SM00826">
    <property type="entry name" value="PKS_DH"/>
    <property type="match status" value="1"/>
</dbReference>
<dbReference type="InterPro" id="IPR018201">
    <property type="entry name" value="Ketoacyl_synth_AS"/>
</dbReference>
<dbReference type="InterPro" id="IPR020807">
    <property type="entry name" value="PKS_DH"/>
</dbReference>
<dbReference type="InterPro" id="IPR036736">
    <property type="entry name" value="ACP-like_sf"/>
</dbReference>
<accession>A0ABV3K395</accession>
<feature type="active site" description="Proton acceptor; for dehydratase activity" evidence="9">
    <location>
        <position position="980"/>
    </location>
</feature>
<dbReference type="SMART" id="SM00823">
    <property type="entry name" value="PKS_PP"/>
    <property type="match status" value="1"/>
</dbReference>
<dbReference type="InterPro" id="IPR001227">
    <property type="entry name" value="Ac_transferase_dom_sf"/>
</dbReference>
<dbReference type="SMART" id="SM01294">
    <property type="entry name" value="PKS_PP_betabranch"/>
    <property type="match status" value="1"/>
</dbReference>
<dbReference type="InterPro" id="IPR016039">
    <property type="entry name" value="Thiolase-like"/>
</dbReference>
<proteinExistence type="predicted"/>
<dbReference type="PROSITE" id="PS00012">
    <property type="entry name" value="PHOSPHOPANTETHEINE"/>
    <property type="match status" value="1"/>
</dbReference>
<dbReference type="Pfam" id="PF00550">
    <property type="entry name" value="PP-binding"/>
    <property type="match status" value="1"/>
</dbReference>
<feature type="compositionally biased region" description="Low complexity" evidence="10">
    <location>
        <begin position="453"/>
        <end position="487"/>
    </location>
</feature>
<dbReference type="PROSITE" id="PS50075">
    <property type="entry name" value="CARRIER"/>
    <property type="match status" value="1"/>
</dbReference>
<dbReference type="PANTHER" id="PTHR43775">
    <property type="entry name" value="FATTY ACID SYNTHASE"/>
    <property type="match status" value="1"/>
</dbReference>
<keyword evidence="4" id="KW-0597">Phosphoprotein</keyword>
<dbReference type="Gene3D" id="3.40.47.10">
    <property type="match status" value="1"/>
</dbReference>
<keyword evidence="15" id="KW-1185">Reference proteome</keyword>
<sequence>MSNEEKLRRFLKQVTADLHETRQRLRETESNAREPIAIVGMSCRFPGGVGSPDELWEMVRDGREGISEFPDDRGWEASDLDGSTTRHGGFLKGAGEFDPAFFGISPREALAMDPQQRLLLEASWEAFESAGVDPAGLRGSRTGVFAGLMNNTDYLAQGPDIPEGVESFLAIGTSGSVASGRIAYTFGLVGPAMTVDTACSSSLVTLHLAVQALRRGECSLALAGGATVMCAPGSFVAVSKQQGLSADGRCKAFSDSADGAGFSEGAGMLLLERLSDARRNGRRILAVVRGSAVNQDGASNGLSAPNGPSQQRVILEALADARLAPEQIDAVEAHGTGTALGDPIEAQALMATYGKGRDAQRPLWLGSFKSNVGHTQAAAGVGGVIKTVQALRHGRLPRTLHVDKVSTKIDWEGGGVAVLTEARPWPETGEPRRAGVSSFGVSGTNAHIILEQAPEAGAEEPSGTEPGTETGAESGADNAGPDNAGAAPLDSELATLLLSAPSEQGLRGQAERLRAHLVDHPDLRLSDVAHSLLTTRAIFDHRAAVVVPEGDRDAALGGLTALAEGELVTGTTRAVARPDRKVVFVFPGQGSQWLGMARELLDSSPVFADQVAACDAAFAEFTGWSVADALRGAEGAPPADRLDVLQPMLFTTMVSLAALWRSCGVEPAAVVGHSQGEIAAAHVAGALTLKDAARIVGLRSKALLTLMGQGAMASVLAPVEEIRRRVAAWDERLSVAVVNGPGACVVAGQPEAVEEFVAALQAEDIRVRRIPGANAAGHSAQVEAVREQVLADLEPVRPLAATVPLYSTVTGELLDTTTMDARYWYRNMRQTVEFDRAVRSLLAAGHQMFIEISPHPVLTVPLEGVLEDARSTAVALPTLRRDEGGARRFLTAVATAYAHGARPDWSLLIPGGKRVELPTYAFQRERYWLEPGALPGDVAGAGLTPAGHPLLSAVIDSADSGALLFSGRLSLRSHPWLADHAALGTVLLPGTAFVELALQAGERAGCAGLEELTFEAPLILPEHGGVAVQLTVGAPDESGRRPVAVYSRPDEEEGEWTRNAGGFLAPQAAADAGGLAGVWPPQGCEPVAADGLYEAFAASGIGYGPAFQGLRRVWRRGEEIYAEVELPDEHRATAGEFGVHPALLDSAMHAVGVGASLGMDSGEAGEGFWVPFSWRGVGLHAVGASRLRVRFAPVEGEEALSLEAADEQGRPVVSAQALVVRRIAADKLSAAGGRHHEALFQVEWTPLALPSPGRGATAVVGDGLDVPGSPAYPDLAALASYLDGGGDVPAVVFAPLGMAEPDGAPVTEGAHRAARQALELVRHWLADERLDRSRLVVVTRHAVATGPAEDVPGLTHAPVWGLLRSAASEHPGRFQLIDLDGAQDAAAALPAAAASDELEIALRSGRALAPRLARVPVSADAAEEDQAPVLDASGTVLITGGTGTLGALLARHLVTRHGVRRLLLTSRRGMAAPEASALAGELEALGARVTIAACDTADRGQLATLLAGIPEDRPLTAVIHSAGVLDDGVIETQTPERLATVLRPKVDAAWLLHELTRDLGLSAFVVFSSAAGVLGNPGQANYAAANAFLDALAHHRRAQGLPAHAMAWGLWLDSLARIGETNGEEAAARTAGRIPGLTAEEGLARFDTVLSGDGTLLLPMKLDLSAARGQSVPPLLRGLVKAAPRRAAAGGGEAEGSLLRRFTEAAEAERPGVVLEFVRHQAALILGYGDAEAVSPTRRFLELGFDSLGAVELRNRLGAAAGVRLTATVVFENPTPEALAAHLAQRMAALGEGTGDEPEPAAGPAGGGRESLITAMARQAAESGRMQEFVHLLTAVTEFRPSFEEPGQLRGELDLVRLAKGETGPELVCVPSILPMSGPHEYARFAAALRGVRDVSVLPAPGFLPGEPLPASIGALARAHAEALLAHVGERPFVLAAHSSGGMLVHSLTSLLEERGQAPEALVLIDPYPLSDQALTGVQTRVEGVRDEQGAAGFGAVDETRLTAMTGYFRLFRDWRPRPVATGTLLVRATEPLAAWRGTDDWRSVWPLEHSIADAPGDHFSMMEDHAAGTAQVVHQWLLDR</sequence>
<dbReference type="CDD" id="cd00833">
    <property type="entry name" value="PKS"/>
    <property type="match status" value="1"/>
</dbReference>
<evidence type="ECO:0000259" key="11">
    <source>
        <dbReference type="PROSITE" id="PS50075"/>
    </source>
</evidence>
<feature type="region of interest" description="Disordered" evidence="10">
    <location>
        <begin position="452"/>
        <end position="487"/>
    </location>
</feature>
<dbReference type="InterPro" id="IPR015083">
    <property type="entry name" value="NorB/c/GfsB-D-like_docking"/>
</dbReference>
<dbReference type="Pfam" id="PF14765">
    <property type="entry name" value="PS-DH"/>
    <property type="match status" value="1"/>
</dbReference>
<dbReference type="InterPro" id="IPR009081">
    <property type="entry name" value="PP-bd_ACP"/>
</dbReference>
<organism evidence="14 15">
    <name type="scientific">Streptomyces orinoci</name>
    <name type="common">Streptoverticillium orinoci</name>
    <dbReference type="NCBI Taxonomy" id="67339"/>
    <lineage>
        <taxon>Bacteria</taxon>
        <taxon>Bacillati</taxon>
        <taxon>Actinomycetota</taxon>
        <taxon>Actinomycetes</taxon>
        <taxon>Kitasatosporales</taxon>
        <taxon>Streptomycetaceae</taxon>
        <taxon>Streptomyces</taxon>
    </lineage>
</organism>
<evidence type="ECO:0000256" key="10">
    <source>
        <dbReference type="SAM" id="MobiDB-lite"/>
    </source>
</evidence>
<evidence type="ECO:0000313" key="15">
    <source>
        <dbReference type="Proteomes" id="UP001552594"/>
    </source>
</evidence>
<dbReference type="InterPro" id="IPR020841">
    <property type="entry name" value="PKS_Beta-ketoAc_synthase_dom"/>
</dbReference>
<dbReference type="SUPFAM" id="SSF52151">
    <property type="entry name" value="FabD/lysophospholipase-like"/>
    <property type="match status" value="1"/>
</dbReference>
<dbReference type="Gene3D" id="3.40.50.1820">
    <property type="entry name" value="alpha/beta hydrolase"/>
    <property type="match status" value="1"/>
</dbReference>
<dbReference type="InterPro" id="IPR029058">
    <property type="entry name" value="AB_hydrolase_fold"/>
</dbReference>
<dbReference type="Gene3D" id="3.40.50.720">
    <property type="entry name" value="NAD(P)-binding Rossmann-like Domain"/>
    <property type="match status" value="1"/>
</dbReference>
<dbReference type="InterPro" id="IPR020802">
    <property type="entry name" value="TesA-like"/>
</dbReference>
<dbReference type="PROSITE" id="PS52019">
    <property type="entry name" value="PKS_MFAS_DH"/>
    <property type="match status" value="1"/>
</dbReference>
<keyword evidence="3" id="KW-0596">Phosphopantetheine</keyword>
<keyword evidence="7" id="KW-0511">Multifunctional enzyme</keyword>
<dbReference type="InterPro" id="IPR016035">
    <property type="entry name" value="Acyl_Trfase/lysoPLipase"/>
</dbReference>
<dbReference type="InterPro" id="IPR016036">
    <property type="entry name" value="Malonyl_transacylase_ACP-bd"/>
</dbReference>
<dbReference type="Pfam" id="PF02801">
    <property type="entry name" value="Ketoacyl-synt_C"/>
    <property type="match status" value="1"/>
</dbReference>
<dbReference type="EMBL" id="JBFAUK010000023">
    <property type="protein sequence ID" value="MEV5509627.1"/>
    <property type="molecule type" value="Genomic_DNA"/>
</dbReference>
<dbReference type="SUPFAM" id="SSF101173">
    <property type="entry name" value="Docking domain B of the erythromycin polyketide synthase (DEBS)"/>
    <property type="match status" value="1"/>
</dbReference>
<dbReference type="InterPro" id="IPR006162">
    <property type="entry name" value="Ppantetheine_attach_site"/>
</dbReference>
<dbReference type="PROSITE" id="PS52004">
    <property type="entry name" value="KS3_2"/>
    <property type="match status" value="1"/>
</dbReference>
<dbReference type="SMART" id="SM00824">
    <property type="entry name" value="PKS_TE"/>
    <property type="match status" value="1"/>
</dbReference>
<dbReference type="PANTHER" id="PTHR43775:SF51">
    <property type="entry name" value="INACTIVE PHENOLPHTHIOCEROL SYNTHESIS POLYKETIDE SYNTHASE TYPE I PKS1-RELATED"/>
    <property type="match status" value="1"/>
</dbReference>
<dbReference type="Pfam" id="PF00975">
    <property type="entry name" value="Thioesterase"/>
    <property type="match status" value="1"/>
</dbReference>
<dbReference type="InterPro" id="IPR014030">
    <property type="entry name" value="Ketoacyl_synth_N"/>
</dbReference>
<dbReference type="InterPro" id="IPR050091">
    <property type="entry name" value="PKS_NRPS_Biosynth_Enz"/>
</dbReference>
<dbReference type="PROSITE" id="PS00606">
    <property type="entry name" value="KS3_1"/>
    <property type="match status" value="1"/>
</dbReference>
<dbReference type="Gene3D" id="3.10.129.110">
    <property type="entry name" value="Polyketide synthase dehydratase"/>
    <property type="match status" value="1"/>
</dbReference>
<comment type="pathway">
    <text evidence="2">Antibiotic biosynthesis.</text>
</comment>
<evidence type="ECO:0000256" key="2">
    <source>
        <dbReference type="ARBA" id="ARBA00004792"/>
    </source>
</evidence>
<evidence type="ECO:0000256" key="6">
    <source>
        <dbReference type="ARBA" id="ARBA00023194"/>
    </source>
</evidence>
<dbReference type="InterPro" id="IPR049552">
    <property type="entry name" value="PKS_DH_N"/>
</dbReference>
<evidence type="ECO:0000256" key="9">
    <source>
        <dbReference type="PROSITE-ProRule" id="PRU01363"/>
    </source>
</evidence>
<comment type="caution">
    <text evidence="14">The sequence shown here is derived from an EMBL/GenBank/DDBJ whole genome shotgun (WGS) entry which is preliminary data.</text>
</comment>
<feature type="domain" description="Ketosynthase family 3 (KS3)" evidence="12">
    <location>
        <begin position="33"/>
        <end position="452"/>
    </location>
</feature>
<dbReference type="RefSeq" id="WP_109280289.1">
    <property type="nucleotide sequence ID" value="NZ_JBFAUK010000023.1"/>
</dbReference>
<evidence type="ECO:0000256" key="1">
    <source>
        <dbReference type="ARBA" id="ARBA00001957"/>
    </source>
</evidence>
<feature type="region of interest" description="N-terminal hotdog fold" evidence="9">
    <location>
        <begin position="948"/>
        <end position="1071"/>
    </location>
</feature>
<dbReference type="SUPFAM" id="SSF53901">
    <property type="entry name" value="Thiolase-like"/>
    <property type="match status" value="1"/>
</dbReference>
<keyword evidence="6" id="KW-0045">Antibiotic biosynthesis</keyword>
<evidence type="ECO:0000256" key="8">
    <source>
        <dbReference type="ARBA" id="ARBA00023315"/>
    </source>
</evidence>
<dbReference type="Gene3D" id="1.10.1200.10">
    <property type="entry name" value="ACP-like"/>
    <property type="match status" value="1"/>
</dbReference>
<evidence type="ECO:0000259" key="12">
    <source>
        <dbReference type="PROSITE" id="PS52004"/>
    </source>
</evidence>
<dbReference type="Gene3D" id="3.30.70.3290">
    <property type="match status" value="1"/>
</dbReference>
<dbReference type="Gene3D" id="3.40.366.10">
    <property type="entry name" value="Malonyl-Coenzyme A Acyl Carrier Protein, domain 2"/>
    <property type="match status" value="1"/>
</dbReference>
<evidence type="ECO:0000313" key="14">
    <source>
        <dbReference type="EMBL" id="MEV5509627.1"/>
    </source>
</evidence>
<dbReference type="InterPro" id="IPR013968">
    <property type="entry name" value="PKS_KR"/>
</dbReference>
<keyword evidence="5" id="KW-0808">Transferase</keyword>
<evidence type="ECO:0000256" key="7">
    <source>
        <dbReference type="ARBA" id="ARBA00023268"/>
    </source>
</evidence>
<dbReference type="InterPro" id="IPR036299">
    <property type="entry name" value="Polyketide_synth_docking_sf"/>
</dbReference>
<dbReference type="InterPro" id="IPR036291">
    <property type="entry name" value="NAD(P)-bd_dom_sf"/>
</dbReference>
<gene>
    <name evidence="14" type="ORF">AB0L16_24860</name>
</gene>
<dbReference type="InterPro" id="IPR055123">
    <property type="entry name" value="SpnB-like_Rossmann"/>
</dbReference>
<dbReference type="SMART" id="SM00827">
    <property type="entry name" value="PKS_AT"/>
    <property type="match status" value="1"/>
</dbReference>
<evidence type="ECO:0000256" key="3">
    <source>
        <dbReference type="ARBA" id="ARBA00022450"/>
    </source>
</evidence>
<dbReference type="Proteomes" id="UP001552594">
    <property type="component" value="Unassembled WGS sequence"/>
</dbReference>
<feature type="active site" description="Proton donor; for dehydratase activity" evidence="9">
    <location>
        <position position="1145"/>
    </location>
</feature>
<dbReference type="InterPro" id="IPR049551">
    <property type="entry name" value="PKS_DH_C"/>
</dbReference>
<feature type="domain" description="PKS/mFAS DH" evidence="13">
    <location>
        <begin position="948"/>
        <end position="1229"/>
    </location>
</feature>
<dbReference type="InterPro" id="IPR049900">
    <property type="entry name" value="PKS_mFAS_DH"/>
</dbReference>